<dbReference type="Pfam" id="PF01590">
    <property type="entry name" value="GAF"/>
    <property type="match status" value="1"/>
</dbReference>
<dbReference type="InterPro" id="IPR029787">
    <property type="entry name" value="Nucleotide_cyclase"/>
</dbReference>
<organism evidence="3 4">
    <name type="scientific">Fervidobacterium changbaicum</name>
    <dbReference type="NCBI Taxonomy" id="310769"/>
    <lineage>
        <taxon>Bacteria</taxon>
        <taxon>Thermotogati</taxon>
        <taxon>Thermotogota</taxon>
        <taxon>Thermotogae</taxon>
        <taxon>Thermotogales</taxon>
        <taxon>Fervidobacteriaceae</taxon>
        <taxon>Fervidobacterium</taxon>
    </lineage>
</organism>
<evidence type="ECO:0000259" key="2">
    <source>
        <dbReference type="PROSITE" id="PS50887"/>
    </source>
</evidence>
<gene>
    <name evidence="3" type="ORF">CBS1_06350</name>
</gene>
<evidence type="ECO:0000313" key="4">
    <source>
        <dbReference type="Proteomes" id="UP000288947"/>
    </source>
</evidence>
<keyword evidence="4" id="KW-1185">Reference proteome</keyword>
<protein>
    <submittedName>
        <fullName evidence="3">Sensor domain-containing diguanylate cyclase</fullName>
    </submittedName>
</protein>
<dbReference type="InterPro" id="IPR043128">
    <property type="entry name" value="Rev_trsase/Diguanyl_cyclase"/>
</dbReference>
<dbReference type="InterPro" id="IPR000160">
    <property type="entry name" value="GGDEF_dom"/>
</dbReference>
<sequence length="555" mass="63893">MFKAMFEYLRNWRYVLLILISVAALVLMLNVYIRTEDDSIRKIAKLAIENEARVLSFSYFQWTELYEAILKNDKEFIENVNKMIKKDNPYVVSIEFVSVNPPKDFYEITSEDGLLVFRFKITDSFFEKYIPDKTALVKINPEGILEKYQIKGVRIVTDKREFSKDFVYGLKFERPLSTKEISFLLTLIVLLFLVVLLMNTVQTQRLLKTEEILSKSLEAIAELSQGLLKGILVPSYQFILEKAVEIIPGAQAGSVLVKNDEFYEFAACVGYDYSQLSKVKFRPEELAQSMDERVKVLTRLDSFDSAKIADERLEILVKYGRVSEIKAMLSVPIIVKDEIVAFLNLDNFESEKAFDRFSVKIATVFANQIGVIFERIKLEEELQKQKEYLEYISLRDPLTDLPNRRALETEANRMLALADREGKQVCVIYVDLKNFKPVNDRFGHKVGDCAVSIIGHRLISVARKSDFVARVGGDEFVYLLYDCKEYLQFIERVIKEIEKPIDCEGNIITVSANFGISIYPKDAKSFGDLLLMADVAMYHAKNNGLYFYLASNLKV</sequence>
<dbReference type="SUPFAM" id="SSF55781">
    <property type="entry name" value="GAF domain-like"/>
    <property type="match status" value="1"/>
</dbReference>
<dbReference type="InterPro" id="IPR029016">
    <property type="entry name" value="GAF-like_dom_sf"/>
</dbReference>
<dbReference type="PANTHER" id="PTHR46663">
    <property type="entry name" value="DIGUANYLATE CYCLASE DGCT-RELATED"/>
    <property type="match status" value="1"/>
</dbReference>
<dbReference type="Pfam" id="PF00990">
    <property type="entry name" value="GGDEF"/>
    <property type="match status" value="1"/>
</dbReference>
<dbReference type="CDD" id="cd01949">
    <property type="entry name" value="GGDEF"/>
    <property type="match status" value="1"/>
</dbReference>
<proteinExistence type="predicted"/>
<feature type="transmembrane region" description="Helical" evidence="1">
    <location>
        <begin position="12"/>
        <end position="33"/>
    </location>
</feature>
<name>A0ABX5QTD3_9BACT</name>
<feature type="transmembrane region" description="Helical" evidence="1">
    <location>
        <begin position="181"/>
        <end position="201"/>
    </location>
</feature>
<keyword evidence="1" id="KW-0472">Membrane</keyword>
<dbReference type="Gene3D" id="3.30.450.40">
    <property type="match status" value="1"/>
</dbReference>
<dbReference type="InterPro" id="IPR003018">
    <property type="entry name" value="GAF"/>
</dbReference>
<feature type="domain" description="GGDEF" evidence="2">
    <location>
        <begin position="423"/>
        <end position="553"/>
    </location>
</feature>
<dbReference type="PANTHER" id="PTHR46663:SF2">
    <property type="entry name" value="GGDEF DOMAIN-CONTAINING PROTEIN"/>
    <property type="match status" value="1"/>
</dbReference>
<evidence type="ECO:0000313" key="3">
    <source>
        <dbReference type="EMBL" id="QAV33375.1"/>
    </source>
</evidence>
<keyword evidence="1" id="KW-1133">Transmembrane helix</keyword>
<dbReference type="NCBIfam" id="TIGR00254">
    <property type="entry name" value="GGDEF"/>
    <property type="match status" value="1"/>
</dbReference>
<dbReference type="EMBL" id="CP026721">
    <property type="protein sequence ID" value="QAV33375.1"/>
    <property type="molecule type" value="Genomic_DNA"/>
</dbReference>
<dbReference type="PROSITE" id="PS50887">
    <property type="entry name" value="GGDEF"/>
    <property type="match status" value="1"/>
</dbReference>
<keyword evidence="1" id="KW-0812">Transmembrane</keyword>
<reference evidence="3 4" key="1">
    <citation type="submission" date="2018-01" db="EMBL/GenBank/DDBJ databases">
        <title>The whole genome sequencing and assembly of Fervidobacterium changbaicum CBS-1 strain.</title>
        <authorList>
            <person name="Kim J.-Y."/>
            <person name="Park M.-K."/>
            <person name="Yi H."/>
            <person name="Bahn Y.-S."/>
            <person name="Kim J.F."/>
            <person name="Lee D.-W."/>
        </authorList>
    </citation>
    <scope>NUCLEOTIDE SEQUENCE [LARGE SCALE GENOMIC DNA]</scope>
    <source>
        <strain evidence="3 4">CBS-1</strain>
    </source>
</reference>
<dbReference type="Proteomes" id="UP000288947">
    <property type="component" value="Chromosome"/>
</dbReference>
<evidence type="ECO:0000256" key="1">
    <source>
        <dbReference type="SAM" id="Phobius"/>
    </source>
</evidence>
<accession>A0ABX5QTD3</accession>
<dbReference type="InterPro" id="IPR052163">
    <property type="entry name" value="DGC-Regulatory_Protein"/>
</dbReference>
<dbReference type="SUPFAM" id="SSF55073">
    <property type="entry name" value="Nucleotide cyclase"/>
    <property type="match status" value="1"/>
</dbReference>
<dbReference type="Gene3D" id="3.30.70.270">
    <property type="match status" value="1"/>
</dbReference>
<dbReference type="SMART" id="SM00267">
    <property type="entry name" value="GGDEF"/>
    <property type="match status" value="1"/>
</dbReference>